<protein>
    <submittedName>
        <fullName evidence="1">Uncharacterized protein</fullName>
    </submittedName>
</protein>
<organism evidence="2">
    <name type="scientific">Serpula lacrymans var. lacrymans (strain S7.3)</name>
    <name type="common">Dry rot fungus</name>
    <dbReference type="NCBI Taxonomy" id="936435"/>
    <lineage>
        <taxon>Eukaryota</taxon>
        <taxon>Fungi</taxon>
        <taxon>Dikarya</taxon>
        <taxon>Basidiomycota</taxon>
        <taxon>Agaricomycotina</taxon>
        <taxon>Agaricomycetes</taxon>
        <taxon>Agaricomycetidae</taxon>
        <taxon>Boletales</taxon>
        <taxon>Coniophorineae</taxon>
        <taxon>Serpulaceae</taxon>
        <taxon>Serpula</taxon>
    </lineage>
</organism>
<gene>
    <name evidence="1" type="ORF">SERLA73DRAFT_45005</name>
</gene>
<dbReference type="Proteomes" id="UP000008063">
    <property type="component" value="Unassembled WGS sequence"/>
</dbReference>
<proteinExistence type="predicted"/>
<accession>F8PGC7</accession>
<feature type="non-terminal residue" evidence="1">
    <location>
        <position position="1"/>
    </location>
</feature>
<dbReference type="InParanoid" id="F8PGC7"/>
<dbReference type="EMBL" id="GL945474">
    <property type="protein sequence ID" value="EGO04834.1"/>
    <property type="molecule type" value="Genomic_DNA"/>
</dbReference>
<sequence length="52" mass="5853">IGQPKKHNEGLERSLVACECGLPSIFFFDLYIIVPPSKIHLCQDLGTSQFVY</sequence>
<reference evidence="2" key="1">
    <citation type="journal article" date="2011" name="Science">
        <title>The plant cell wall-decomposing machinery underlies the functional diversity of forest fungi.</title>
        <authorList>
            <person name="Eastwood D.C."/>
            <person name="Floudas D."/>
            <person name="Binder M."/>
            <person name="Majcherczyk A."/>
            <person name="Schneider P."/>
            <person name="Aerts A."/>
            <person name="Asiegbu F.O."/>
            <person name="Baker S.E."/>
            <person name="Barry K."/>
            <person name="Bendiksby M."/>
            <person name="Blumentritt M."/>
            <person name="Coutinho P.M."/>
            <person name="Cullen D."/>
            <person name="de Vries R.P."/>
            <person name="Gathman A."/>
            <person name="Goodell B."/>
            <person name="Henrissat B."/>
            <person name="Ihrmark K."/>
            <person name="Kauserud H."/>
            <person name="Kohler A."/>
            <person name="LaButti K."/>
            <person name="Lapidus A."/>
            <person name="Lavin J.L."/>
            <person name="Lee Y.-H."/>
            <person name="Lindquist E."/>
            <person name="Lilly W."/>
            <person name="Lucas S."/>
            <person name="Morin E."/>
            <person name="Murat C."/>
            <person name="Oguiza J.A."/>
            <person name="Park J."/>
            <person name="Pisabarro A.G."/>
            <person name="Riley R."/>
            <person name="Rosling A."/>
            <person name="Salamov A."/>
            <person name="Schmidt O."/>
            <person name="Schmutz J."/>
            <person name="Skrede I."/>
            <person name="Stenlid J."/>
            <person name="Wiebenga A."/>
            <person name="Xie X."/>
            <person name="Kuees U."/>
            <person name="Hibbett D.S."/>
            <person name="Hoffmeister D."/>
            <person name="Hoegberg N."/>
            <person name="Martin F."/>
            <person name="Grigoriev I.V."/>
            <person name="Watkinson S.C."/>
        </authorList>
    </citation>
    <scope>NUCLEOTIDE SEQUENCE [LARGE SCALE GENOMIC DNA]</scope>
    <source>
        <strain evidence="2">strain S7.3</strain>
    </source>
</reference>
<evidence type="ECO:0000313" key="2">
    <source>
        <dbReference type="Proteomes" id="UP000008063"/>
    </source>
</evidence>
<keyword evidence="2" id="KW-1185">Reference proteome</keyword>
<name>F8PGC7_SERL3</name>
<dbReference type="AlphaFoldDB" id="F8PGC7"/>
<dbReference type="HOGENOM" id="CLU_3093210_0_0_1"/>
<evidence type="ECO:0000313" key="1">
    <source>
        <dbReference type="EMBL" id="EGO04834.1"/>
    </source>
</evidence>